<dbReference type="OrthoDB" id="5458630at2"/>
<reference evidence="2" key="1">
    <citation type="submission" date="2017-04" db="EMBL/GenBank/DDBJ databases">
        <authorList>
            <person name="Varghese N."/>
            <person name="Submissions S."/>
        </authorList>
    </citation>
    <scope>NUCLEOTIDE SEQUENCE [LARGE SCALE GENOMIC DNA]</scope>
    <source>
        <strain evidence="2">K3S</strain>
    </source>
</reference>
<dbReference type="Proteomes" id="UP000192906">
    <property type="component" value="Unassembled WGS sequence"/>
</dbReference>
<accession>A0A1X7CZI3</accession>
<proteinExistence type="predicted"/>
<organism evidence="1 2">
    <name type="scientific">Desulfovibrio gilichinskyi</name>
    <dbReference type="NCBI Taxonomy" id="1519643"/>
    <lineage>
        <taxon>Bacteria</taxon>
        <taxon>Pseudomonadati</taxon>
        <taxon>Thermodesulfobacteriota</taxon>
        <taxon>Desulfovibrionia</taxon>
        <taxon>Desulfovibrionales</taxon>
        <taxon>Desulfovibrionaceae</taxon>
        <taxon>Desulfovibrio</taxon>
    </lineage>
</organism>
<dbReference type="EMBL" id="FWZU01000002">
    <property type="protein sequence ID" value="SMF05768.1"/>
    <property type="molecule type" value="Genomic_DNA"/>
</dbReference>
<keyword evidence="2" id="KW-1185">Reference proteome</keyword>
<evidence type="ECO:0008006" key="3">
    <source>
        <dbReference type="Google" id="ProtNLM"/>
    </source>
</evidence>
<name>A0A1X7CZI3_9BACT</name>
<gene>
    <name evidence="1" type="ORF">SAMN06295933_1456</name>
</gene>
<evidence type="ECO:0000313" key="1">
    <source>
        <dbReference type="EMBL" id="SMF05768.1"/>
    </source>
</evidence>
<evidence type="ECO:0000313" key="2">
    <source>
        <dbReference type="Proteomes" id="UP000192906"/>
    </source>
</evidence>
<protein>
    <recommendedName>
        <fullName evidence="3">Homeodomain-like domain-containing protein</fullName>
    </recommendedName>
</protein>
<dbReference type="AlphaFoldDB" id="A0A1X7CZI3"/>
<dbReference type="RefSeq" id="WP_085100474.1">
    <property type="nucleotide sequence ID" value="NZ_FWZU01000002.1"/>
</dbReference>
<sequence>MKENLLYEAMVREMNSVQLGNKTPEKAALSVLREFANDRVYISTRFVEYAKLTEKIVRLKDYGVENADIADRLGISQRHVRRIYSSMAN</sequence>